<keyword evidence="2" id="KW-0732">Signal</keyword>
<dbReference type="InterPro" id="IPR001967">
    <property type="entry name" value="Peptidase_S11_N"/>
</dbReference>
<evidence type="ECO:0000256" key="9">
    <source>
        <dbReference type="RuleBase" id="RU004016"/>
    </source>
</evidence>
<name>A0A1M7E2N6_9BRAD</name>
<feature type="region of interest" description="Disordered" evidence="10">
    <location>
        <begin position="467"/>
        <end position="492"/>
    </location>
</feature>
<dbReference type="Gene3D" id="3.30.70.1070">
    <property type="entry name" value="Sporulation related repeat"/>
    <property type="match status" value="1"/>
</dbReference>
<keyword evidence="11" id="KW-0812">Transmembrane</keyword>
<dbReference type="InterPro" id="IPR007730">
    <property type="entry name" value="SPOR-like_dom"/>
</dbReference>
<evidence type="ECO:0000256" key="1">
    <source>
        <dbReference type="ARBA" id="ARBA00007164"/>
    </source>
</evidence>
<feature type="compositionally biased region" description="Basic and acidic residues" evidence="10">
    <location>
        <begin position="367"/>
        <end position="384"/>
    </location>
</feature>
<evidence type="ECO:0000313" key="15">
    <source>
        <dbReference type="Proteomes" id="UP000189935"/>
    </source>
</evidence>
<evidence type="ECO:0000256" key="2">
    <source>
        <dbReference type="ARBA" id="ARBA00022729"/>
    </source>
</evidence>
<dbReference type="Gene3D" id="3.40.710.10">
    <property type="entry name" value="DD-peptidase/beta-lactamase superfamily"/>
    <property type="match status" value="1"/>
</dbReference>
<dbReference type="GO" id="GO:0008360">
    <property type="term" value="P:regulation of cell shape"/>
    <property type="evidence" value="ECO:0007669"/>
    <property type="project" value="UniProtKB-KW"/>
</dbReference>
<keyword evidence="14" id="KW-0645">Protease</keyword>
<feature type="region of interest" description="Disordered" evidence="10">
    <location>
        <begin position="507"/>
        <end position="530"/>
    </location>
</feature>
<dbReference type="GO" id="GO:0071555">
    <property type="term" value="P:cell wall organization"/>
    <property type="evidence" value="ECO:0007669"/>
    <property type="project" value="UniProtKB-KW"/>
</dbReference>
<keyword evidence="14" id="KW-0121">Carboxypeptidase</keyword>
<gene>
    <name evidence="14" type="ORF">SAMN05444159_7011</name>
</gene>
<feature type="binding site" evidence="8">
    <location>
        <position position="248"/>
    </location>
    <ligand>
        <name>substrate</name>
    </ligand>
</feature>
<feature type="compositionally biased region" description="Low complexity" evidence="10">
    <location>
        <begin position="428"/>
        <end position="444"/>
    </location>
</feature>
<evidence type="ECO:0000256" key="11">
    <source>
        <dbReference type="SAM" id="Phobius"/>
    </source>
</evidence>
<proteinExistence type="inferred from homology"/>
<feature type="active site" description="Acyl-ester intermediate" evidence="7">
    <location>
        <position position="86"/>
    </location>
</feature>
<evidence type="ECO:0000259" key="12">
    <source>
        <dbReference type="Pfam" id="PF00768"/>
    </source>
</evidence>
<dbReference type="Pfam" id="PF05036">
    <property type="entry name" value="SPOR"/>
    <property type="match status" value="1"/>
</dbReference>
<dbReference type="EMBL" id="LT670844">
    <property type="protein sequence ID" value="SHL85868.1"/>
    <property type="molecule type" value="Genomic_DNA"/>
</dbReference>
<dbReference type="SUPFAM" id="SSF56601">
    <property type="entry name" value="beta-lactamase/transpeptidase-like"/>
    <property type="match status" value="1"/>
</dbReference>
<dbReference type="PRINTS" id="PR00725">
    <property type="entry name" value="DADACBPTASE1"/>
</dbReference>
<comment type="similarity">
    <text evidence="1 9">Belongs to the peptidase S11 family.</text>
</comment>
<dbReference type="InterPro" id="IPR036680">
    <property type="entry name" value="SPOR-like_sf"/>
</dbReference>
<sequence>MLRTNLASSRVVRVGVFGLVTIASAVVFTNDTADARHYRHRHYAHHTHHHEAEESYSPAFSSIIVDGNSGATLSANNPDGSRHPASLTKIMTLYLLFERLDAGKMKLDTEMEVSEHAAEQAPTKLDLRPGQTIKVEDAIKGLVTRSANDAAVVIAEAIGGSEDDFAKLMTRKARALGMSKTVYRNASGLPNDDQVTTARDQATLGRAIQDRFPRYYRYFSTEAFNYHGQSIRNHNHLLGSVEGVDGIKTGYTRASGFNLVTSMRRGNRHLVGVVMGGHSGGSRDAIMRNLLAENLQKAATTRTVAAITERNSADANVEVAESEAPSQGAAEPAAAAPEPVPTPRAPAFRSVMAQATAAVPPPQAKTEQAKTEPKVEQVKPEQAKTEPAPLTSGVIQTQAIAAIPGSSEPMKPVKVKTVQIKAGQIKLASAGPSQPASPSTSAIPPARPEMPETSSALVAKAEINKVETSKDDVPGMPPQPANHGTGNGVLGVLPASSVAASPAPQALAYADPTPRPQLPQPQATQQNSANKPLAVHTGWIVQVGALESESEALQRIDAARSQAHGLLAKADPFTEPVVAKGDRKLFRARFAGLDRDQAEAVCRTLKHSDISCITVRN</sequence>
<evidence type="ECO:0000256" key="7">
    <source>
        <dbReference type="PIRSR" id="PIRSR618044-1"/>
    </source>
</evidence>
<evidence type="ECO:0000256" key="8">
    <source>
        <dbReference type="PIRSR" id="PIRSR618044-2"/>
    </source>
</evidence>
<protein>
    <submittedName>
        <fullName evidence="14">D-alanyl-D-alanine carboxypeptidase</fullName>
    </submittedName>
</protein>
<feature type="region of interest" description="Disordered" evidence="10">
    <location>
        <begin position="315"/>
        <end position="388"/>
    </location>
</feature>
<accession>A0A1M7E2N6</accession>
<dbReference type="GO" id="GO:0042834">
    <property type="term" value="F:peptidoglycan binding"/>
    <property type="evidence" value="ECO:0007669"/>
    <property type="project" value="InterPro"/>
</dbReference>
<dbReference type="OrthoDB" id="5291989at2"/>
<dbReference type="RefSeq" id="WP_079544067.1">
    <property type="nucleotide sequence ID" value="NZ_LT670844.1"/>
</dbReference>
<feature type="active site" description="Proton acceptor" evidence="7">
    <location>
        <position position="89"/>
    </location>
</feature>
<evidence type="ECO:0000259" key="13">
    <source>
        <dbReference type="Pfam" id="PF05036"/>
    </source>
</evidence>
<dbReference type="GO" id="GO:0006508">
    <property type="term" value="P:proteolysis"/>
    <property type="evidence" value="ECO:0007669"/>
    <property type="project" value="InterPro"/>
</dbReference>
<feature type="domain" description="Peptidase S11 D-alanyl-D-alanine carboxypeptidase A N-terminal" evidence="12">
    <location>
        <begin position="58"/>
        <end position="277"/>
    </location>
</feature>
<keyword evidence="4" id="KW-0133">Cell shape</keyword>
<dbReference type="PANTHER" id="PTHR21581:SF6">
    <property type="entry name" value="TRAFFICKING PROTEIN PARTICLE COMPLEX SUBUNIT 12"/>
    <property type="match status" value="1"/>
</dbReference>
<reference evidence="14 15" key="1">
    <citation type="submission" date="2016-11" db="EMBL/GenBank/DDBJ databases">
        <authorList>
            <person name="Jaros S."/>
            <person name="Januszkiewicz K."/>
            <person name="Wedrychowicz H."/>
        </authorList>
    </citation>
    <scope>NUCLEOTIDE SEQUENCE [LARGE SCALE GENOMIC DNA]</scope>
    <source>
        <strain evidence="14 15">GAS499</strain>
    </source>
</reference>
<feature type="region of interest" description="Disordered" evidence="10">
    <location>
        <begin position="427"/>
        <end position="454"/>
    </location>
</feature>
<dbReference type="GO" id="GO:0009002">
    <property type="term" value="F:serine-type D-Ala-D-Ala carboxypeptidase activity"/>
    <property type="evidence" value="ECO:0007669"/>
    <property type="project" value="InterPro"/>
</dbReference>
<keyword evidence="11" id="KW-1133">Transmembrane helix</keyword>
<evidence type="ECO:0000256" key="4">
    <source>
        <dbReference type="ARBA" id="ARBA00022960"/>
    </source>
</evidence>
<evidence type="ECO:0000256" key="6">
    <source>
        <dbReference type="ARBA" id="ARBA00023316"/>
    </source>
</evidence>
<dbReference type="Pfam" id="PF00768">
    <property type="entry name" value="Peptidase_S11"/>
    <property type="match status" value="1"/>
</dbReference>
<feature type="domain" description="SPOR" evidence="13">
    <location>
        <begin position="537"/>
        <end position="615"/>
    </location>
</feature>
<dbReference type="InterPro" id="IPR012338">
    <property type="entry name" value="Beta-lactam/transpept-like"/>
</dbReference>
<evidence type="ECO:0000256" key="3">
    <source>
        <dbReference type="ARBA" id="ARBA00022801"/>
    </source>
</evidence>
<evidence type="ECO:0000256" key="5">
    <source>
        <dbReference type="ARBA" id="ARBA00022984"/>
    </source>
</evidence>
<dbReference type="AlphaFoldDB" id="A0A1M7E2N6"/>
<evidence type="ECO:0000313" key="14">
    <source>
        <dbReference type="EMBL" id="SHL85868.1"/>
    </source>
</evidence>
<dbReference type="Proteomes" id="UP000189935">
    <property type="component" value="Chromosome I"/>
</dbReference>
<organism evidence="14 15">
    <name type="scientific">Bradyrhizobium lablabi</name>
    <dbReference type="NCBI Taxonomy" id="722472"/>
    <lineage>
        <taxon>Bacteria</taxon>
        <taxon>Pseudomonadati</taxon>
        <taxon>Pseudomonadota</taxon>
        <taxon>Alphaproteobacteria</taxon>
        <taxon>Hyphomicrobiales</taxon>
        <taxon>Nitrobacteraceae</taxon>
        <taxon>Bradyrhizobium</taxon>
    </lineage>
</organism>
<dbReference type="GO" id="GO:0009252">
    <property type="term" value="P:peptidoglycan biosynthetic process"/>
    <property type="evidence" value="ECO:0007669"/>
    <property type="project" value="UniProtKB-KW"/>
</dbReference>
<feature type="transmembrane region" description="Helical" evidence="11">
    <location>
        <begin position="12"/>
        <end position="29"/>
    </location>
</feature>
<feature type="active site" evidence="7">
    <location>
        <position position="146"/>
    </location>
</feature>
<feature type="compositionally biased region" description="Polar residues" evidence="10">
    <location>
        <begin position="520"/>
        <end position="530"/>
    </location>
</feature>
<keyword evidence="6" id="KW-0961">Cell wall biogenesis/degradation</keyword>
<keyword evidence="3" id="KW-0378">Hydrolase</keyword>
<keyword evidence="11" id="KW-0472">Membrane</keyword>
<feature type="compositionally biased region" description="Low complexity" evidence="10">
    <location>
        <begin position="322"/>
        <end position="337"/>
    </location>
</feature>
<evidence type="ECO:0000256" key="10">
    <source>
        <dbReference type="SAM" id="MobiDB-lite"/>
    </source>
</evidence>
<keyword evidence="5" id="KW-0573">Peptidoglycan synthesis</keyword>
<dbReference type="PANTHER" id="PTHR21581">
    <property type="entry name" value="D-ALANYL-D-ALANINE CARBOXYPEPTIDASE"/>
    <property type="match status" value="1"/>
</dbReference>
<dbReference type="InterPro" id="IPR018044">
    <property type="entry name" value="Peptidase_S11"/>
</dbReference>